<sequence length="215" mass="24695">MSSDIATRKSQRDVESDENARHVSHGGNTTKVMADVTTCCAKANHFRFLDLLPELRNRVYYFAFESTAAHIRPYRPYTVIQTAPSIRKRRFYGLTQVCRQIREEFRPIYMEENEVHINPDYATRYIETFFSLLSSDDPEAKKLLGNFALDLDVPQFSCLSLIPLLQLILDALGVKWKFTGPEVSSITLLNRLFCSPGSIAMWESHIQEPIAKLML</sequence>
<dbReference type="PANTHER" id="PTHR42085:SF1">
    <property type="entry name" value="F-BOX DOMAIN-CONTAINING PROTEIN"/>
    <property type="match status" value="1"/>
</dbReference>
<dbReference type="Pfam" id="PF13013">
    <property type="entry name" value="F-box-like_2"/>
    <property type="match status" value="1"/>
</dbReference>
<dbReference type="InterPro" id="IPR038883">
    <property type="entry name" value="AN11006-like"/>
</dbReference>
<protein>
    <recommendedName>
        <fullName evidence="2">F-box domain-containing protein</fullName>
    </recommendedName>
</protein>
<evidence type="ECO:0000313" key="3">
    <source>
        <dbReference type="EMBL" id="KAF2792518.1"/>
    </source>
</evidence>
<gene>
    <name evidence="3" type="ORF">K505DRAFT_338611</name>
</gene>
<evidence type="ECO:0000259" key="2">
    <source>
        <dbReference type="Pfam" id="PF13013"/>
    </source>
</evidence>
<feature type="region of interest" description="Disordered" evidence="1">
    <location>
        <begin position="1"/>
        <end position="27"/>
    </location>
</feature>
<feature type="domain" description="F-box" evidence="2">
    <location>
        <begin position="38"/>
        <end position="107"/>
    </location>
</feature>
<dbReference type="PANTHER" id="PTHR42085">
    <property type="entry name" value="F-BOX DOMAIN-CONTAINING PROTEIN"/>
    <property type="match status" value="1"/>
</dbReference>
<accession>A0A6A6X890</accession>
<dbReference type="EMBL" id="MU001966">
    <property type="protein sequence ID" value="KAF2792518.1"/>
    <property type="molecule type" value="Genomic_DNA"/>
</dbReference>
<dbReference type="Proteomes" id="UP000799757">
    <property type="component" value="Unassembled WGS sequence"/>
</dbReference>
<organism evidence="3 4">
    <name type="scientific">Melanomma pulvis-pyrius CBS 109.77</name>
    <dbReference type="NCBI Taxonomy" id="1314802"/>
    <lineage>
        <taxon>Eukaryota</taxon>
        <taxon>Fungi</taxon>
        <taxon>Dikarya</taxon>
        <taxon>Ascomycota</taxon>
        <taxon>Pezizomycotina</taxon>
        <taxon>Dothideomycetes</taxon>
        <taxon>Pleosporomycetidae</taxon>
        <taxon>Pleosporales</taxon>
        <taxon>Melanommataceae</taxon>
        <taxon>Melanomma</taxon>
    </lineage>
</organism>
<reference evidence="3" key="1">
    <citation type="journal article" date="2020" name="Stud. Mycol.">
        <title>101 Dothideomycetes genomes: a test case for predicting lifestyles and emergence of pathogens.</title>
        <authorList>
            <person name="Haridas S."/>
            <person name="Albert R."/>
            <person name="Binder M."/>
            <person name="Bloem J."/>
            <person name="Labutti K."/>
            <person name="Salamov A."/>
            <person name="Andreopoulos B."/>
            <person name="Baker S."/>
            <person name="Barry K."/>
            <person name="Bills G."/>
            <person name="Bluhm B."/>
            <person name="Cannon C."/>
            <person name="Castanera R."/>
            <person name="Culley D."/>
            <person name="Daum C."/>
            <person name="Ezra D."/>
            <person name="Gonzalez J."/>
            <person name="Henrissat B."/>
            <person name="Kuo A."/>
            <person name="Liang C."/>
            <person name="Lipzen A."/>
            <person name="Lutzoni F."/>
            <person name="Magnuson J."/>
            <person name="Mondo S."/>
            <person name="Nolan M."/>
            <person name="Ohm R."/>
            <person name="Pangilinan J."/>
            <person name="Park H.-J."/>
            <person name="Ramirez L."/>
            <person name="Alfaro M."/>
            <person name="Sun H."/>
            <person name="Tritt A."/>
            <person name="Yoshinaga Y."/>
            <person name="Zwiers L.-H."/>
            <person name="Turgeon B."/>
            <person name="Goodwin S."/>
            <person name="Spatafora J."/>
            <person name="Crous P."/>
            <person name="Grigoriev I."/>
        </authorList>
    </citation>
    <scope>NUCLEOTIDE SEQUENCE</scope>
    <source>
        <strain evidence="3">CBS 109.77</strain>
    </source>
</reference>
<name>A0A6A6X890_9PLEO</name>
<dbReference type="OrthoDB" id="4133832at2759"/>
<evidence type="ECO:0000313" key="4">
    <source>
        <dbReference type="Proteomes" id="UP000799757"/>
    </source>
</evidence>
<dbReference type="AlphaFoldDB" id="A0A6A6X890"/>
<evidence type="ECO:0000256" key="1">
    <source>
        <dbReference type="SAM" id="MobiDB-lite"/>
    </source>
</evidence>
<keyword evidence="4" id="KW-1185">Reference proteome</keyword>
<proteinExistence type="predicted"/>
<dbReference type="InterPro" id="IPR001810">
    <property type="entry name" value="F-box_dom"/>
</dbReference>
<feature type="compositionally biased region" description="Basic and acidic residues" evidence="1">
    <location>
        <begin position="1"/>
        <end position="21"/>
    </location>
</feature>